<dbReference type="OrthoDB" id="190265at2759"/>
<keyword evidence="2 7" id="KW-0732">Signal</keyword>
<proteinExistence type="predicted"/>
<dbReference type="SMART" id="SM00645">
    <property type="entry name" value="Pept_C1"/>
    <property type="match status" value="1"/>
</dbReference>
<name>A0A8T2CBR0_ARASU</name>
<dbReference type="GO" id="GO:0004197">
    <property type="term" value="F:cysteine-type endopeptidase activity"/>
    <property type="evidence" value="ECO:0007669"/>
    <property type="project" value="InterPro"/>
</dbReference>
<dbReference type="Proteomes" id="UP000694251">
    <property type="component" value="Chromosome 6"/>
</dbReference>
<dbReference type="EMBL" id="JAEFBJ010000006">
    <property type="protein sequence ID" value="KAG7595552.1"/>
    <property type="molecule type" value="Genomic_DNA"/>
</dbReference>
<evidence type="ECO:0000256" key="2">
    <source>
        <dbReference type="ARBA" id="ARBA00022729"/>
    </source>
</evidence>
<protein>
    <submittedName>
        <fullName evidence="9">Papain-like cysteine peptidase superfamily</fullName>
    </submittedName>
</protein>
<dbReference type="PANTHER" id="PTHR12411">
    <property type="entry name" value="CYSTEINE PROTEASE FAMILY C1-RELATED"/>
    <property type="match status" value="1"/>
</dbReference>
<evidence type="ECO:0000313" key="10">
    <source>
        <dbReference type="Proteomes" id="UP000694251"/>
    </source>
</evidence>
<feature type="signal peptide" evidence="7">
    <location>
        <begin position="1"/>
        <end position="30"/>
    </location>
</feature>
<keyword evidence="6" id="KW-0325">Glycoprotein</keyword>
<dbReference type="InterPro" id="IPR025660">
    <property type="entry name" value="Pept_his_AS"/>
</dbReference>
<evidence type="ECO:0000256" key="6">
    <source>
        <dbReference type="ARBA" id="ARBA00023180"/>
    </source>
</evidence>
<evidence type="ECO:0000256" key="4">
    <source>
        <dbReference type="ARBA" id="ARBA00022807"/>
    </source>
</evidence>
<organism evidence="9 10">
    <name type="scientific">Arabidopsis suecica</name>
    <name type="common">Swedish thale-cress</name>
    <name type="synonym">Cardaminopsis suecica</name>
    <dbReference type="NCBI Taxonomy" id="45249"/>
    <lineage>
        <taxon>Eukaryota</taxon>
        <taxon>Viridiplantae</taxon>
        <taxon>Streptophyta</taxon>
        <taxon>Embryophyta</taxon>
        <taxon>Tracheophyta</taxon>
        <taxon>Spermatophyta</taxon>
        <taxon>Magnoliopsida</taxon>
        <taxon>eudicotyledons</taxon>
        <taxon>Gunneridae</taxon>
        <taxon>Pentapetalae</taxon>
        <taxon>rosids</taxon>
        <taxon>malvids</taxon>
        <taxon>Brassicales</taxon>
        <taxon>Brassicaceae</taxon>
        <taxon>Camelineae</taxon>
        <taxon>Arabidopsis</taxon>
    </lineage>
</organism>
<evidence type="ECO:0000256" key="7">
    <source>
        <dbReference type="SAM" id="SignalP"/>
    </source>
</evidence>
<dbReference type="PROSITE" id="PS00639">
    <property type="entry name" value="THIOL_PROTEASE_HIS"/>
    <property type="match status" value="1"/>
</dbReference>
<evidence type="ECO:0000256" key="3">
    <source>
        <dbReference type="ARBA" id="ARBA00022801"/>
    </source>
</evidence>
<evidence type="ECO:0000256" key="1">
    <source>
        <dbReference type="ARBA" id="ARBA00022670"/>
    </source>
</evidence>
<evidence type="ECO:0000259" key="8">
    <source>
        <dbReference type="SMART" id="SM00645"/>
    </source>
</evidence>
<dbReference type="Pfam" id="PF00112">
    <property type="entry name" value="Peptidase_C1"/>
    <property type="match status" value="1"/>
</dbReference>
<keyword evidence="5" id="KW-1015">Disulfide bond</keyword>
<reference evidence="9 10" key="1">
    <citation type="submission" date="2020-12" db="EMBL/GenBank/DDBJ databases">
        <title>Concerted genomic and epigenomic changes stabilize Arabidopsis allopolyploids.</title>
        <authorList>
            <person name="Chen Z."/>
        </authorList>
    </citation>
    <scope>NUCLEOTIDE SEQUENCE [LARGE SCALE GENOMIC DNA]</scope>
    <source>
        <strain evidence="9">As9502</strain>
        <tissue evidence="9">Leaf</tissue>
    </source>
</reference>
<evidence type="ECO:0000313" key="9">
    <source>
        <dbReference type="EMBL" id="KAG7595552.1"/>
    </source>
</evidence>
<dbReference type="GO" id="GO:0006508">
    <property type="term" value="P:proteolysis"/>
    <property type="evidence" value="ECO:0007669"/>
    <property type="project" value="UniProtKB-KW"/>
</dbReference>
<keyword evidence="1" id="KW-0645">Protease</keyword>
<keyword evidence="4" id="KW-0788">Thiol protease</keyword>
<accession>A0A8T2CBR0</accession>
<dbReference type="AlphaFoldDB" id="A0A8T2CBR0"/>
<evidence type="ECO:0000256" key="5">
    <source>
        <dbReference type="ARBA" id="ARBA00023157"/>
    </source>
</evidence>
<gene>
    <name evidence="9" type="ORF">ISN44_As06g001410</name>
</gene>
<dbReference type="FunFam" id="3.90.70.10:FF:000081">
    <property type="entry name" value="cathepsin B-like protease 2"/>
    <property type="match status" value="1"/>
</dbReference>
<sequence>MADSCCIRLLHLAFVFLLLISSFNLQGTAAGNLSKQKLTSLILQNEIVKEVNENPNAGWKASLNDRFANATVAEFKRLLGGHCGSCWAFGAVESLSDRFCIKYNLNVSLSANDVVACCGLLCGLGCNGGFPMGAWLYFKYHGVVTEECDPYFDNTGCSHPGCEPGYPTPKCVRKCVSENQLWGESKHYGVSAYRINHDPQDIMAEVYKNGPVEVAFTVYEDFAHYKSGVYKHITGTKIGGHAVKLIGWGTSDDGEDYWLLANQWNRSWGDDGYFKIRRGTNECGIEHGVVAGLPSERNVFKDITTSDDLLVSSF</sequence>
<comment type="caution">
    <text evidence="9">The sequence shown here is derived from an EMBL/GenBank/DDBJ whole genome shotgun (WGS) entry which is preliminary data.</text>
</comment>
<dbReference type="CDD" id="cd02620">
    <property type="entry name" value="Peptidase_C1A_CathepsinB"/>
    <property type="match status" value="1"/>
</dbReference>
<dbReference type="InterPro" id="IPR000668">
    <property type="entry name" value="Peptidase_C1A_C"/>
</dbReference>
<dbReference type="InterPro" id="IPR013128">
    <property type="entry name" value="Peptidase_C1A"/>
</dbReference>
<feature type="chain" id="PRO_5035857538" evidence="7">
    <location>
        <begin position="31"/>
        <end position="314"/>
    </location>
</feature>
<feature type="domain" description="Peptidase C1A papain C-terminal" evidence="8">
    <location>
        <begin position="72"/>
        <end position="293"/>
    </location>
</feature>
<keyword evidence="3" id="KW-0378">Hydrolase</keyword>
<keyword evidence="10" id="KW-1185">Reference proteome</keyword>